<protein>
    <submittedName>
        <fullName evidence="1">Uncharacterized protein</fullName>
    </submittedName>
</protein>
<proteinExistence type="predicted"/>
<name>A0A6J5MCP6_9CAUD</name>
<organism evidence="1">
    <name type="scientific">uncultured Caudovirales phage</name>
    <dbReference type="NCBI Taxonomy" id="2100421"/>
    <lineage>
        <taxon>Viruses</taxon>
        <taxon>Duplodnaviria</taxon>
        <taxon>Heunggongvirae</taxon>
        <taxon>Uroviricota</taxon>
        <taxon>Caudoviricetes</taxon>
        <taxon>Peduoviridae</taxon>
        <taxon>Maltschvirus</taxon>
        <taxon>Maltschvirus maltsch</taxon>
    </lineage>
</organism>
<gene>
    <name evidence="1" type="ORF">UFOVP415_13</name>
</gene>
<accession>A0A6J5MCP6</accession>
<dbReference type="EMBL" id="LR796390">
    <property type="protein sequence ID" value="CAB4141539.1"/>
    <property type="molecule type" value="Genomic_DNA"/>
</dbReference>
<reference evidence="1" key="1">
    <citation type="submission" date="2020-04" db="EMBL/GenBank/DDBJ databases">
        <authorList>
            <person name="Chiriac C."/>
            <person name="Salcher M."/>
            <person name="Ghai R."/>
            <person name="Kavagutti S V."/>
        </authorList>
    </citation>
    <scope>NUCLEOTIDE SEQUENCE</scope>
</reference>
<sequence length="86" mass="9723">MTIAKAMKGTTQMSKTVIEMANEIFDRQGPDSHCREPYWTATDAELEQFHTLARNATLDEIATKIEAMPFGDTAASFAVWIREQKK</sequence>
<evidence type="ECO:0000313" key="1">
    <source>
        <dbReference type="EMBL" id="CAB4141539.1"/>
    </source>
</evidence>